<dbReference type="PANTHER" id="PTHR37180">
    <property type="entry name" value="PRECURSOR OF CEP14"/>
    <property type="match status" value="1"/>
</dbReference>
<evidence type="ECO:0000313" key="2">
    <source>
        <dbReference type="EMBL" id="RVW31892.1"/>
    </source>
</evidence>
<accession>A0A438HH69</accession>
<protein>
    <submittedName>
        <fullName evidence="3">Precursor of CEP14</fullName>
    </submittedName>
</protein>
<evidence type="ECO:0000256" key="1">
    <source>
        <dbReference type="SAM" id="SignalP"/>
    </source>
</evidence>
<comment type="caution">
    <text evidence="3">The sequence shown here is derived from an EMBL/GenBank/DDBJ whole genome shotgun (WGS) entry which is preliminary data.</text>
</comment>
<name>A0A438HH69_VITVI</name>
<gene>
    <name evidence="3" type="primary">CEP14_0</name>
    <name evidence="2" type="synonym">CEP14_1</name>
    <name evidence="3" type="ORF">CK203_041769</name>
    <name evidence="2" type="ORF">CK203_087123</name>
</gene>
<dbReference type="AlphaFoldDB" id="A0A438HH69"/>
<dbReference type="Proteomes" id="UP000288805">
    <property type="component" value="Unassembled WGS sequence"/>
</dbReference>
<evidence type="ECO:0000313" key="3">
    <source>
        <dbReference type="EMBL" id="RVW83825.1"/>
    </source>
</evidence>
<dbReference type="GO" id="GO:0006970">
    <property type="term" value="P:response to osmotic stress"/>
    <property type="evidence" value="ECO:0007669"/>
    <property type="project" value="InterPro"/>
</dbReference>
<dbReference type="GO" id="GO:0006995">
    <property type="term" value="P:cellular response to nitrogen starvation"/>
    <property type="evidence" value="ECO:0007669"/>
    <property type="project" value="InterPro"/>
</dbReference>
<feature type="signal peptide" evidence="1">
    <location>
        <begin position="1"/>
        <end position="24"/>
    </location>
</feature>
<dbReference type="PANTHER" id="PTHR37180:SF2">
    <property type="entry name" value="PRECURSOR OF CEP14"/>
    <property type="match status" value="1"/>
</dbReference>
<dbReference type="InterPro" id="IPR038930">
    <property type="entry name" value="CEP13/CEP14"/>
</dbReference>
<proteinExistence type="predicted"/>
<sequence length="97" mass="10372">MASHKALLLILFVVFSSFLPSLDARKLLDMEEDSHNKKSIPALEASLVLAALPKGTVPASSPSKKGHAMVVDEKLIARHLAVVDRILRSVPSPGVGH</sequence>
<reference evidence="3 4" key="1">
    <citation type="journal article" date="2018" name="PLoS Genet.">
        <title>Population sequencing reveals clonal diversity and ancestral inbreeding in the grapevine cultivar Chardonnay.</title>
        <authorList>
            <person name="Roach M.J."/>
            <person name="Johnson D.L."/>
            <person name="Bohlmann J."/>
            <person name="van Vuuren H.J."/>
            <person name="Jones S.J."/>
            <person name="Pretorius I.S."/>
            <person name="Schmidt S.A."/>
            <person name="Borneman A.R."/>
        </authorList>
    </citation>
    <scope>NUCLEOTIDE SEQUENCE [LARGE SCALE GENOMIC DNA]</scope>
    <source>
        <strain evidence="4">cv. Chardonnay</strain>
        <strain evidence="3">I10V1</strain>
        <tissue evidence="3">Leaf</tissue>
    </source>
</reference>
<dbReference type="EMBL" id="QGNW01000223">
    <property type="protein sequence ID" value="RVW83825.1"/>
    <property type="molecule type" value="Genomic_DNA"/>
</dbReference>
<dbReference type="EMBL" id="QGNW01001736">
    <property type="protein sequence ID" value="RVW31892.1"/>
    <property type="molecule type" value="Genomic_DNA"/>
</dbReference>
<feature type="chain" id="PRO_5044603812" evidence="1">
    <location>
        <begin position="25"/>
        <end position="97"/>
    </location>
</feature>
<dbReference type="OrthoDB" id="1915362at2759"/>
<organism evidence="3 4">
    <name type="scientific">Vitis vinifera</name>
    <name type="common">Grape</name>
    <dbReference type="NCBI Taxonomy" id="29760"/>
    <lineage>
        <taxon>Eukaryota</taxon>
        <taxon>Viridiplantae</taxon>
        <taxon>Streptophyta</taxon>
        <taxon>Embryophyta</taxon>
        <taxon>Tracheophyta</taxon>
        <taxon>Spermatophyta</taxon>
        <taxon>Magnoliopsida</taxon>
        <taxon>eudicotyledons</taxon>
        <taxon>Gunneridae</taxon>
        <taxon>Pentapetalae</taxon>
        <taxon>rosids</taxon>
        <taxon>Vitales</taxon>
        <taxon>Vitaceae</taxon>
        <taxon>Viteae</taxon>
        <taxon>Vitis</taxon>
    </lineage>
</organism>
<keyword evidence="1" id="KW-0732">Signal</keyword>
<dbReference type="Gramene" id="Vitis10g00920.t01">
    <property type="protein sequence ID" value="Vitis10g00920.t01.CDS"/>
    <property type="gene ID" value="Vitis10g00920"/>
</dbReference>
<evidence type="ECO:0000313" key="4">
    <source>
        <dbReference type="Proteomes" id="UP000288805"/>
    </source>
</evidence>